<name>F6BKG2_THEXL</name>
<organism evidence="1 2">
    <name type="scientific">Thermoanaerobacterium xylanolyticum (strain ATCC 49914 / DSM 7097 / LX-11)</name>
    <dbReference type="NCBI Taxonomy" id="858215"/>
    <lineage>
        <taxon>Bacteria</taxon>
        <taxon>Bacillati</taxon>
        <taxon>Bacillota</taxon>
        <taxon>Clostridia</taxon>
        <taxon>Thermoanaerobacterales</taxon>
        <taxon>Thermoanaerobacteraceae</taxon>
        <taxon>Thermoanaerobacterium</taxon>
    </lineage>
</organism>
<sequence>MDEYPLSKSDFDKLVTKTGKHLNEINIENVMMGNVKPDDIKISKEVLLMQGKIAEKYGRHQMKENFTRASELTDVPDEKILEIYESLRPFRSTKEELINLAYELRDKYNAINCANLILEAAEVYEKRNILRT</sequence>
<dbReference type="HOGENOM" id="CLU_120853_0_0_9"/>
<reference evidence="1" key="1">
    <citation type="submission" date="2011-05" db="EMBL/GenBank/DDBJ databases">
        <title>Complete sequence of Thermoanaerobacterium xylanolyticum LX-11.</title>
        <authorList>
            <consortium name="US DOE Joint Genome Institute"/>
            <person name="Lucas S."/>
            <person name="Han J."/>
            <person name="Lapidus A."/>
            <person name="Cheng J.-F."/>
            <person name="Goodwin L."/>
            <person name="Pitluck S."/>
            <person name="Peters L."/>
            <person name="Mikhailova N."/>
            <person name="Lu M."/>
            <person name="Han C."/>
            <person name="Tapia R."/>
            <person name="Land M."/>
            <person name="Hauser L."/>
            <person name="Kyrpides N."/>
            <person name="Ivanova N."/>
            <person name="Pagani I."/>
            <person name="Hemme C."/>
            <person name="Woyke T."/>
        </authorList>
    </citation>
    <scope>NUCLEOTIDE SEQUENCE</scope>
    <source>
        <strain evidence="1">LX-11</strain>
    </source>
</reference>
<dbReference type="PIRSF" id="PIRSF018505">
    <property type="entry name" value="Prpndl_dhdrts_sm"/>
    <property type="match status" value="1"/>
</dbReference>
<dbReference type="eggNOG" id="COG4910">
    <property type="taxonomic scope" value="Bacteria"/>
</dbReference>
<keyword evidence="2" id="KW-1185">Reference proteome</keyword>
<dbReference type="InterPro" id="IPR003207">
    <property type="entry name" value="Ppandiol/glycerol_DeHydtase_su"/>
</dbReference>
<evidence type="ECO:0000313" key="2">
    <source>
        <dbReference type="Proteomes" id="UP000007239"/>
    </source>
</evidence>
<dbReference type="InterPro" id="IPR036091">
    <property type="entry name" value="Prodiol/glycerol_DeHase__sf_su"/>
</dbReference>
<dbReference type="Pfam" id="PF02287">
    <property type="entry name" value="Dehydratase_SU"/>
    <property type="match status" value="1"/>
</dbReference>
<dbReference type="Gene3D" id="1.10.1510.20">
    <property type="entry name" value="Propanediol/glycerol dehydratase, small subunit"/>
    <property type="match status" value="1"/>
</dbReference>
<dbReference type="EMBL" id="CP002739">
    <property type="protein sequence ID" value="AEF18109.1"/>
    <property type="molecule type" value="Genomic_DNA"/>
</dbReference>
<dbReference type="Proteomes" id="UP000007239">
    <property type="component" value="Chromosome"/>
</dbReference>
<dbReference type="AlphaFoldDB" id="F6BKG2"/>
<dbReference type="RefSeq" id="WP_013788839.1">
    <property type="nucleotide sequence ID" value="NC_015555.1"/>
</dbReference>
<protein>
    <submittedName>
        <fullName evidence="1">Dehydratase small subunit</fullName>
    </submittedName>
</protein>
<proteinExistence type="predicted"/>
<dbReference type="STRING" id="858215.Thexy_2099"/>
<dbReference type="KEGG" id="txy:Thexy_2099"/>
<accession>F6BKG2</accession>
<dbReference type="SUPFAM" id="SSF47148">
    <property type="entry name" value="Diol dehydratase, gamma subunit"/>
    <property type="match status" value="1"/>
</dbReference>
<gene>
    <name evidence="1" type="ordered locus">Thexy_2099</name>
</gene>
<evidence type="ECO:0000313" key="1">
    <source>
        <dbReference type="EMBL" id="AEF18109.1"/>
    </source>
</evidence>